<dbReference type="InterPro" id="IPR020449">
    <property type="entry name" value="Tscrpt_reg_AraC-type_HTH"/>
</dbReference>
<dbReference type="InterPro" id="IPR003313">
    <property type="entry name" value="AraC-bd"/>
</dbReference>
<sequence length="250" mass="28010">MPSDNTSQLSVSSNLGIALSIRSYTRQLSQHHHNHHQLVLPLHGNIELDIANDKQTIGPKCCAIIYQGELHSFAADECARFLVADLTDLPSKYLPQYQHYVSISDAFYAFIQYVEKQLAQPEFDAVSDTLTPLFWSLLATQTSTHAIDKRLAPVLETMATQLANPLTLSDLAKQAHLSLSQFKAVFHQQLGTSPQQYLTNLRMEKAKALLSYTDLPISLVAEQVGYQNASAFSRRFKQVYGQSPKAFTQR</sequence>
<dbReference type="GO" id="GO:0043565">
    <property type="term" value="F:sequence-specific DNA binding"/>
    <property type="evidence" value="ECO:0007669"/>
    <property type="project" value="InterPro"/>
</dbReference>
<dbReference type="PRINTS" id="PR00032">
    <property type="entry name" value="HTHARAC"/>
</dbReference>
<dbReference type="InterPro" id="IPR014710">
    <property type="entry name" value="RmlC-like_jellyroll"/>
</dbReference>
<dbReference type="SMART" id="SM00342">
    <property type="entry name" value="HTH_ARAC"/>
    <property type="match status" value="1"/>
</dbReference>
<evidence type="ECO:0000313" key="6">
    <source>
        <dbReference type="EMBL" id="REL34241.1"/>
    </source>
</evidence>
<evidence type="ECO:0000313" key="7">
    <source>
        <dbReference type="Proteomes" id="UP000256999"/>
    </source>
</evidence>
<dbReference type="SUPFAM" id="SSF46689">
    <property type="entry name" value="Homeodomain-like"/>
    <property type="match status" value="2"/>
</dbReference>
<dbReference type="InterPro" id="IPR018060">
    <property type="entry name" value="HTH_AraC"/>
</dbReference>
<evidence type="ECO:0000256" key="2">
    <source>
        <dbReference type="ARBA" id="ARBA00023125"/>
    </source>
</evidence>
<organism evidence="6 7">
    <name type="scientific">Thalassotalea euphylliae</name>
    <dbReference type="NCBI Taxonomy" id="1655234"/>
    <lineage>
        <taxon>Bacteria</taxon>
        <taxon>Pseudomonadati</taxon>
        <taxon>Pseudomonadota</taxon>
        <taxon>Gammaproteobacteria</taxon>
        <taxon>Alteromonadales</taxon>
        <taxon>Colwelliaceae</taxon>
        <taxon>Thalassotalea</taxon>
    </lineage>
</organism>
<evidence type="ECO:0000259" key="5">
    <source>
        <dbReference type="PROSITE" id="PS01124"/>
    </source>
</evidence>
<proteinExistence type="predicted"/>
<dbReference type="GO" id="GO:0003700">
    <property type="term" value="F:DNA-binding transcription factor activity"/>
    <property type="evidence" value="ECO:0007669"/>
    <property type="project" value="InterPro"/>
</dbReference>
<name>A0A3E0UB69_9GAMM</name>
<gene>
    <name evidence="6" type="ORF">DXX92_02145</name>
</gene>
<dbReference type="EMBL" id="QUOV01000001">
    <property type="protein sequence ID" value="REL34241.1"/>
    <property type="molecule type" value="Genomic_DNA"/>
</dbReference>
<evidence type="ECO:0000256" key="1">
    <source>
        <dbReference type="ARBA" id="ARBA00023015"/>
    </source>
</evidence>
<dbReference type="InterPro" id="IPR011051">
    <property type="entry name" value="RmlC_Cupin_sf"/>
</dbReference>
<dbReference type="RefSeq" id="WP_115998918.1">
    <property type="nucleotide sequence ID" value="NZ_QUOV01000001.1"/>
</dbReference>
<dbReference type="Gene3D" id="2.60.120.10">
    <property type="entry name" value="Jelly Rolls"/>
    <property type="match status" value="1"/>
</dbReference>
<dbReference type="InterPro" id="IPR050204">
    <property type="entry name" value="AraC_XylS_family_regulators"/>
</dbReference>
<dbReference type="PANTHER" id="PTHR46796">
    <property type="entry name" value="HTH-TYPE TRANSCRIPTIONAL ACTIVATOR RHAS-RELATED"/>
    <property type="match status" value="1"/>
</dbReference>
<dbReference type="Pfam" id="PF12833">
    <property type="entry name" value="HTH_18"/>
    <property type="match status" value="1"/>
</dbReference>
<accession>A0A3E0UB69</accession>
<keyword evidence="2" id="KW-0238">DNA-binding</keyword>
<reference evidence="6 7" key="1">
    <citation type="submission" date="2018-08" db="EMBL/GenBank/DDBJ databases">
        <title>Thalassotalea euphylliae genome.</title>
        <authorList>
            <person name="Summers S."/>
            <person name="Rice S.A."/>
            <person name="Freckelton M.L."/>
            <person name="Nedved B.T."/>
            <person name="Hadfield M.G."/>
        </authorList>
    </citation>
    <scope>NUCLEOTIDE SEQUENCE [LARGE SCALE GENOMIC DNA]</scope>
    <source>
        <strain evidence="6 7">H2</strain>
    </source>
</reference>
<feature type="domain" description="HTH araC/xylS-type" evidence="5">
    <location>
        <begin position="152"/>
        <end position="250"/>
    </location>
</feature>
<dbReference type="PROSITE" id="PS01124">
    <property type="entry name" value="HTH_ARAC_FAMILY_2"/>
    <property type="match status" value="1"/>
</dbReference>
<dbReference type="Proteomes" id="UP000256999">
    <property type="component" value="Unassembled WGS sequence"/>
</dbReference>
<keyword evidence="3" id="KW-0010">Activator</keyword>
<keyword evidence="1" id="KW-0805">Transcription regulation</keyword>
<dbReference type="AlphaFoldDB" id="A0A3E0UB69"/>
<dbReference type="Pfam" id="PF02311">
    <property type="entry name" value="AraC_binding"/>
    <property type="match status" value="1"/>
</dbReference>
<protein>
    <submittedName>
        <fullName evidence="6">AraC family transcriptional regulator</fullName>
    </submittedName>
</protein>
<evidence type="ECO:0000256" key="3">
    <source>
        <dbReference type="ARBA" id="ARBA00023159"/>
    </source>
</evidence>
<keyword evidence="4" id="KW-0804">Transcription</keyword>
<dbReference type="SUPFAM" id="SSF51182">
    <property type="entry name" value="RmlC-like cupins"/>
    <property type="match status" value="1"/>
</dbReference>
<evidence type="ECO:0000256" key="4">
    <source>
        <dbReference type="ARBA" id="ARBA00023163"/>
    </source>
</evidence>
<dbReference type="InterPro" id="IPR009057">
    <property type="entry name" value="Homeodomain-like_sf"/>
</dbReference>
<comment type="caution">
    <text evidence="6">The sequence shown here is derived from an EMBL/GenBank/DDBJ whole genome shotgun (WGS) entry which is preliminary data.</text>
</comment>
<dbReference type="OrthoDB" id="5740883at2"/>
<dbReference type="Gene3D" id="1.10.10.60">
    <property type="entry name" value="Homeodomain-like"/>
    <property type="match status" value="2"/>
</dbReference>